<evidence type="ECO:0000313" key="1">
    <source>
        <dbReference type="EMBL" id="QHT20995.1"/>
    </source>
</evidence>
<dbReference type="InterPro" id="IPR029044">
    <property type="entry name" value="Nucleotide-diphossugar_trans"/>
</dbReference>
<protein>
    <recommendedName>
        <fullName evidence="2">Glycosyltransferase</fullName>
    </recommendedName>
</protein>
<dbReference type="SUPFAM" id="SSF53448">
    <property type="entry name" value="Nucleotide-diphospho-sugar transferases"/>
    <property type="match status" value="1"/>
</dbReference>
<dbReference type="AlphaFoldDB" id="A0A6C0E0P3"/>
<evidence type="ECO:0008006" key="2">
    <source>
        <dbReference type="Google" id="ProtNLM"/>
    </source>
</evidence>
<accession>A0A6C0E0P3</accession>
<proteinExistence type="predicted"/>
<organism evidence="1">
    <name type="scientific">viral metagenome</name>
    <dbReference type="NCBI Taxonomy" id="1070528"/>
    <lineage>
        <taxon>unclassified sequences</taxon>
        <taxon>metagenomes</taxon>
        <taxon>organismal metagenomes</taxon>
    </lineage>
</organism>
<dbReference type="EMBL" id="MN739684">
    <property type="protein sequence ID" value="QHT20995.1"/>
    <property type="molecule type" value="Genomic_DNA"/>
</dbReference>
<name>A0A6C0E0P3_9ZZZZ</name>
<sequence length="218" mass="26243">MKVLLFITGHRQLEEYNYFSRFLKRLKLNAICDIFIHCNNPDIHSSIVNYYQNFSQQNKKLFITSINAGYRVGPVEAISEGIELGIFKDYDYVIRLNPDVFIVDDNYLTQVLAENLNNDVVFLLNKSVPHDPKFFSFDFFIFKPKLLTKNIFLDELYSFTEITEHYFYNMIMKYNIKYIFVKRFNNDTWEPRRIDENLHLWHEHDLNKVQGLLHYLKV</sequence>
<reference evidence="1" key="1">
    <citation type="journal article" date="2020" name="Nature">
        <title>Giant virus diversity and host interactions through global metagenomics.</title>
        <authorList>
            <person name="Schulz F."/>
            <person name="Roux S."/>
            <person name="Paez-Espino D."/>
            <person name="Jungbluth S."/>
            <person name="Walsh D.A."/>
            <person name="Denef V.J."/>
            <person name="McMahon K.D."/>
            <person name="Konstantinidis K.T."/>
            <person name="Eloe-Fadrosh E.A."/>
            <person name="Kyrpides N.C."/>
            <person name="Woyke T."/>
        </authorList>
    </citation>
    <scope>NUCLEOTIDE SEQUENCE</scope>
    <source>
        <strain evidence="1">GVMAG-M-3300023174-75</strain>
    </source>
</reference>